<evidence type="ECO:0000313" key="10">
    <source>
        <dbReference type="Proteomes" id="UP000095759"/>
    </source>
</evidence>
<dbReference type="EMBL" id="MEHJ01000001">
    <property type="protein sequence ID" value="OEJ26129.1"/>
    <property type="molecule type" value="Genomic_DNA"/>
</dbReference>
<keyword evidence="6" id="KW-1015">Disulfide bond</keyword>
<sequence length="165" mass="17274">MLRRLTLTAAASLAVLSAAAPGAAAATAPIPLPLLQDVLRSAEEKAADSTADEVADTRGRLTVTTAETGNRAANGTYELECGPTGGTHPEAQSACARLEELAKENGDPFAPVPQDRMCTHQHGGPATARVTGTWNGRTVDAKFNQGNGCEISRWRQMEPVLPSVR</sequence>
<evidence type="ECO:0000256" key="2">
    <source>
        <dbReference type="ARBA" id="ARBA00010472"/>
    </source>
</evidence>
<dbReference type="Pfam" id="PF00720">
    <property type="entry name" value="SSI"/>
    <property type="match status" value="1"/>
</dbReference>
<keyword evidence="4" id="KW-0646">Protease inhibitor</keyword>
<dbReference type="Gene3D" id="3.30.350.10">
    <property type="entry name" value="Subtilisin inhibitor-like"/>
    <property type="match status" value="1"/>
</dbReference>
<evidence type="ECO:0000256" key="7">
    <source>
        <dbReference type="SAM" id="SignalP"/>
    </source>
</evidence>
<accession>A0A1E5P9C0</accession>
<dbReference type="GO" id="GO:0004867">
    <property type="term" value="F:serine-type endopeptidase inhibitor activity"/>
    <property type="evidence" value="ECO:0007669"/>
    <property type="project" value="UniProtKB-KW"/>
</dbReference>
<keyword evidence="10" id="KW-1185">Reference proteome</keyword>
<keyword evidence="5" id="KW-0722">Serine protease inhibitor</keyword>
<evidence type="ECO:0000256" key="6">
    <source>
        <dbReference type="ARBA" id="ARBA00023157"/>
    </source>
</evidence>
<dbReference type="AlphaFoldDB" id="A0A1E5P9C0"/>
<dbReference type="Proteomes" id="UP000095759">
    <property type="component" value="Unassembled WGS sequence"/>
</dbReference>
<keyword evidence="3" id="KW-0964">Secreted</keyword>
<evidence type="ECO:0000259" key="8">
    <source>
        <dbReference type="Pfam" id="PF00720"/>
    </source>
</evidence>
<evidence type="ECO:0000256" key="3">
    <source>
        <dbReference type="ARBA" id="ARBA00022525"/>
    </source>
</evidence>
<dbReference type="GO" id="GO:0005576">
    <property type="term" value="C:extracellular region"/>
    <property type="evidence" value="ECO:0007669"/>
    <property type="project" value="UniProtKB-SubCell"/>
</dbReference>
<evidence type="ECO:0000256" key="1">
    <source>
        <dbReference type="ARBA" id="ARBA00004613"/>
    </source>
</evidence>
<evidence type="ECO:0000256" key="5">
    <source>
        <dbReference type="ARBA" id="ARBA00022900"/>
    </source>
</evidence>
<keyword evidence="7" id="KW-0732">Signal</keyword>
<name>A0A1E5P9C0_9ACTN</name>
<dbReference type="SUPFAM" id="SSF55399">
    <property type="entry name" value="Subtilisin inhibitor"/>
    <property type="match status" value="1"/>
</dbReference>
<evidence type="ECO:0000313" key="9">
    <source>
        <dbReference type="EMBL" id="OEJ26129.1"/>
    </source>
</evidence>
<reference evidence="9 10" key="1">
    <citation type="submission" date="2016-08" db="EMBL/GenBank/DDBJ databases">
        <title>Complete genome sequence of Streptomyces agglomeratus strain 6-3-2, a novel anti-MRSA actinomycete isolated from Wuli of Tebit, China.</title>
        <authorList>
            <person name="Chen X."/>
        </authorList>
    </citation>
    <scope>NUCLEOTIDE SEQUENCE [LARGE SCALE GENOMIC DNA]</scope>
    <source>
        <strain evidence="9 10">6-3-2</strain>
    </source>
</reference>
<dbReference type="InterPro" id="IPR036819">
    <property type="entry name" value="Subtilisin_inhibitor-like_sf"/>
</dbReference>
<organism evidence="9 10">
    <name type="scientific">Streptomyces agglomeratus</name>
    <dbReference type="NCBI Taxonomy" id="285458"/>
    <lineage>
        <taxon>Bacteria</taxon>
        <taxon>Bacillati</taxon>
        <taxon>Actinomycetota</taxon>
        <taxon>Actinomycetes</taxon>
        <taxon>Kitasatosporales</taxon>
        <taxon>Streptomycetaceae</taxon>
        <taxon>Streptomyces</taxon>
    </lineage>
</organism>
<dbReference type="InterPro" id="IPR023549">
    <property type="entry name" value="Subtilisin_inhibitor"/>
</dbReference>
<comment type="subcellular location">
    <subcellularLocation>
        <location evidence="1">Secreted</location>
    </subcellularLocation>
</comment>
<dbReference type="PROSITE" id="PS00999">
    <property type="entry name" value="SSI"/>
    <property type="match status" value="1"/>
</dbReference>
<feature type="domain" description="Subtilisin inhibitor" evidence="8">
    <location>
        <begin position="60"/>
        <end position="141"/>
    </location>
</feature>
<comment type="similarity">
    <text evidence="2">Belongs to the protease inhibitor I16 (SSI) family.</text>
</comment>
<feature type="chain" id="PRO_5009183103" description="Subtilisin inhibitor domain-containing protein" evidence="7">
    <location>
        <begin position="26"/>
        <end position="165"/>
    </location>
</feature>
<comment type="caution">
    <text evidence="9">The sequence shown here is derived from an EMBL/GenBank/DDBJ whole genome shotgun (WGS) entry which is preliminary data.</text>
</comment>
<feature type="signal peptide" evidence="7">
    <location>
        <begin position="1"/>
        <end position="25"/>
    </location>
</feature>
<evidence type="ECO:0000256" key="4">
    <source>
        <dbReference type="ARBA" id="ARBA00022690"/>
    </source>
</evidence>
<dbReference type="OrthoDB" id="3427327at2"/>
<protein>
    <recommendedName>
        <fullName evidence="8">Subtilisin inhibitor domain-containing protein</fullName>
    </recommendedName>
</protein>
<dbReference type="RefSeq" id="WP_069932615.1">
    <property type="nucleotide sequence ID" value="NZ_MEHJ01000001.1"/>
</dbReference>
<dbReference type="STRING" id="285458.BGM19_18960"/>
<gene>
    <name evidence="9" type="ORF">AS594_18080</name>
</gene>
<proteinExistence type="inferred from homology"/>
<dbReference type="InterPro" id="IPR020054">
    <property type="entry name" value="Prot_inh_SSI_I16_CS"/>
</dbReference>